<keyword evidence="7" id="KW-1185">Reference proteome</keyword>
<dbReference type="Gene3D" id="3.90.80.10">
    <property type="entry name" value="Inorganic pyrophosphatase"/>
    <property type="match status" value="1"/>
</dbReference>
<comment type="caution">
    <text evidence="6">The sequence shown here is derived from an EMBL/GenBank/DDBJ whole genome shotgun (WGS) entry which is preliminary data.</text>
</comment>
<evidence type="ECO:0000313" key="6">
    <source>
        <dbReference type="EMBL" id="MCM0158287.1"/>
    </source>
</evidence>
<proteinExistence type="predicted"/>
<dbReference type="EC" id="3.6.1.1" evidence="2"/>
<gene>
    <name evidence="6" type="ORF">L7J86_00570</name>
</gene>
<keyword evidence="5" id="KW-0460">Magnesium</keyword>
<evidence type="ECO:0000256" key="4">
    <source>
        <dbReference type="ARBA" id="ARBA00022801"/>
    </source>
</evidence>
<reference evidence="6" key="1">
    <citation type="submission" date="2022-01" db="EMBL/GenBank/DDBJ databases">
        <title>Genome assemble of Metamasius hemipterus Nardonella endosymbiont.</title>
        <authorList>
            <person name="Palmieri L."/>
            <person name="Pavarini R."/>
            <person name="Sharma P."/>
        </authorList>
    </citation>
    <scope>NUCLEOTIDE SEQUENCE [LARGE SCALE GENOMIC DNA]</scope>
    <source>
        <strain evidence="6">NARMHE1</strain>
    </source>
</reference>
<dbReference type="InterPro" id="IPR036649">
    <property type="entry name" value="Pyrophosphatase_sf"/>
</dbReference>
<keyword evidence="3" id="KW-0479">Metal-binding</keyword>
<dbReference type="EMBL" id="JAKMAI010000006">
    <property type="protein sequence ID" value="MCM0158287.1"/>
    <property type="molecule type" value="Genomic_DNA"/>
</dbReference>
<evidence type="ECO:0000256" key="3">
    <source>
        <dbReference type="ARBA" id="ARBA00022723"/>
    </source>
</evidence>
<dbReference type="SUPFAM" id="SSF50324">
    <property type="entry name" value="Inorganic pyrophosphatase"/>
    <property type="match status" value="1"/>
</dbReference>
<accession>A0ABT0TWB8</accession>
<evidence type="ECO:0000256" key="5">
    <source>
        <dbReference type="ARBA" id="ARBA00022842"/>
    </source>
</evidence>
<name>A0ABT0TWB8_9GAMM</name>
<comment type="cofactor">
    <cofactor evidence="1">
        <name>Mg(2+)</name>
        <dbReference type="ChEBI" id="CHEBI:18420"/>
    </cofactor>
</comment>
<dbReference type="RefSeq" id="WP_250672651.1">
    <property type="nucleotide sequence ID" value="NZ_JAKMAI010000006.1"/>
</dbReference>
<dbReference type="InterPro" id="IPR008162">
    <property type="entry name" value="Pyrophosphatase"/>
</dbReference>
<dbReference type="PANTHER" id="PTHR10286">
    <property type="entry name" value="INORGANIC PYROPHOSPHATASE"/>
    <property type="match status" value="1"/>
</dbReference>
<sequence length="172" mass="20480">MFKENIPNSIYVIIEIPYYNNNIKYEIKNNKIYVDRFIKTPLFFPFNYGYINNTLSLDGDKLDVIIPINYKLQIGSIILCKPVALILMEDENGEDNKIIAFPNNEITDEYNNINDLNDIPHYIINKIDFFLKNYKNLELNKFTIIKNYKNSNFAKEEILKSIYRFKNKNKIK</sequence>
<dbReference type="Proteomes" id="UP001203831">
    <property type="component" value="Unassembled WGS sequence"/>
</dbReference>
<evidence type="ECO:0000256" key="1">
    <source>
        <dbReference type="ARBA" id="ARBA00001946"/>
    </source>
</evidence>
<dbReference type="Pfam" id="PF00719">
    <property type="entry name" value="Pyrophosphatase"/>
    <property type="match status" value="1"/>
</dbReference>
<evidence type="ECO:0000256" key="2">
    <source>
        <dbReference type="ARBA" id="ARBA00012146"/>
    </source>
</evidence>
<keyword evidence="4" id="KW-0378">Hydrolase</keyword>
<evidence type="ECO:0000313" key="7">
    <source>
        <dbReference type="Proteomes" id="UP001203831"/>
    </source>
</evidence>
<protein>
    <recommendedName>
        <fullName evidence="2">inorganic diphosphatase</fullName>
        <ecNumber evidence="2">3.6.1.1</ecNumber>
    </recommendedName>
</protein>
<organism evidence="6 7">
    <name type="scientific">endosymbiont of Metamasius hemipterus</name>
    <dbReference type="NCBI Taxonomy" id="204627"/>
    <lineage>
        <taxon>Bacteria</taxon>
        <taxon>Pseudomonadati</taxon>
        <taxon>Pseudomonadota</taxon>
        <taxon>Gammaproteobacteria</taxon>
        <taxon>Candidatus Nardonella</taxon>
    </lineage>
</organism>